<dbReference type="Pfam" id="PF00474">
    <property type="entry name" value="SSF"/>
    <property type="match status" value="1"/>
</dbReference>
<feature type="transmembrane region" description="Helical" evidence="7">
    <location>
        <begin position="175"/>
        <end position="196"/>
    </location>
</feature>
<accession>A0A9Q0M0G0</accession>
<evidence type="ECO:0000313" key="9">
    <source>
        <dbReference type="Proteomes" id="UP001142055"/>
    </source>
</evidence>
<feature type="transmembrane region" description="Helical" evidence="7">
    <location>
        <begin position="91"/>
        <end position="119"/>
    </location>
</feature>
<comment type="caution">
    <text evidence="8">The sequence shown here is derived from an EMBL/GenBank/DDBJ whole genome shotgun (WGS) entry which is preliminary data.</text>
</comment>
<keyword evidence="9" id="KW-1185">Reference proteome</keyword>
<feature type="transmembrane region" description="Helical" evidence="7">
    <location>
        <begin position="535"/>
        <end position="557"/>
    </location>
</feature>
<evidence type="ECO:0000256" key="7">
    <source>
        <dbReference type="SAM" id="Phobius"/>
    </source>
</evidence>
<protein>
    <submittedName>
        <fullName evidence="8">Uncharacterized protein</fullName>
    </submittedName>
</protein>
<comment type="similarity">
    <text evidence="2 6">Belongs to the sodium:solute symporter (SSF) (TC 2.A.21) family.</text>
</comment>
<evidence type="ECO:0000256" key="1">
    <source>
        <dbReference type="ARBA" id="ARBA00004141"/>
    </source>
</evidence>
<proteinExistence type="inferred from homology"/>
<feature type="transmembrane region" description="Helical" evidence="7">
    <location>
        <begin position="431"/>
        <end position="450"/>
    </location>
</feature>
<feature type="transmembrane region" description="Helical" evidence="7">
    <location>
        <begin position="389"/>
        <end position="419"/>
    </location>
</feature>
<evidence type="ECO:0000256" key="3">
    <source>
        <dbReference type="ARBA" id="ARBA00022692"/>
    </source>
</evidence>
<evidence type="ECO:0000256" key="6">
    <source>
        <dbReference type="RuleBase" id="RU362091"/>
    </source>
</evidence>
<keyword evidence="3 7" id="KW-0812">Transmembrane</keyword>
<dbReference type="OrthoDB" id="6132759at2759"/>
<name>A0A9Q0M0G0_BLOTA</name>
<organism evidence="8 9">
    <name type="scientific">Blomia tropicalis</name>
    <name type="common">Mite</name>
    <dbReference type="NCBI Taxonomy" id="40697"/>
    <lineage>
        <taxon>Eukaryota</taxon>
        <taxon>Metazoa</taxon>
        <taxon>Ecdysozoa</taxon>
        <taxon>Arthropoda</taxon>
        <taxon>Chelicerata</taxon>
        <taxon>Arachnida</taxon>
        <taxon>Acari</taxon>
        <taxon>Acariformes</taxon>
        <taxon>Sarcoptiformes</taxon>
        <taxon>Astigmata</taxon>
        <taxon>Glycyphagoidea</taxon>
        <taxon>Echimyopodidae</taxon>
        <taxon>Blomia</taxon>
    </lineage>
</organism>
<dbReference type="OMA" id="ANAIRGC"/>
<dbReference type="Gene3D" id="1.20.1730.10">
    <property type="entry name" value="Sodium/glucose cotransporter"/>
    <property type="match status" value="1"/>
</dbReference>
<feature type="transmembrane region" description="Helical" evidence="7">
    <location>
        <begin position="24"/>
        <end position="43"/>
    </location>
</feature>
<feature type="transmembrane region" description="Helical" evidence="7">
    <location>
        <begin position="140"/>
        <end position="169"/>
    </location>
</feature>
<dbReference type="PANTHER" id="PTHR11819">
    <property type="entry name" value="SOLUTE CARRIER FAMILY 5"/>
    <property type="match status" value="1"/>
</dbReference>
<dbReference type="EMBL" id="JAPWDV010000003">
    <property type="protein sequence ID" value="KAJ6216794.1"/>
    <property type="molecule type" value="Genomic_DNA"/>
</dbReference>
<dbReference type="NCBIfam" id="TIGR00813">
    <property type="entry name" value="sss"/>
    <property type="match status" value="1"/>
</dbReference>
<evidence type="ECO:0000256" key="4">
    <source>
        <dbReference type="ARBA" id="ARBA00022989"/>
    </source>
</evidence>
<feature type="transmembrane region" description="Helical" evidence="7">
    <location>
        <begin position="64"/>
        <end position="85"/>
    </location>
</feature>
<dbReference type="InterPro" id="IPR001734">
    <property type="entry name" value="Na/solute_symporter"/>
</dbReference>
<feature type="transmembrane region" description="Helical" evidence="7">
    <location>
        <begin position="321"/>
        <end position="342"/>
    </location>
</feature>
<dbReference type="InterPro" id="IPR038377">
    <property type="entry name" value="Na/Glc_symporter_sf"/>
</dbReference>
<dbReference type="Proteomes" id="UP001142055">
    <property type="component" value="Chromosome 3"/>
</dbReference>
<dbReference type="GO" id="GO:0005886">
    <property type="term" value="C:plasma membrane"/>
    <property type="evidence" value="ECO:0007669"/>
    <property type="project" value="TreeGrafter"/>
</dbReference>
<dbReference type="CDD" id="cd10329">
    <property type="entry name" value="SLC5sbd_SGLT1-like"/>
    <property type="match status" value="1"/>
</dbReference>
<dbReference type="GO" id="GO:0005412">
    <property type="term" value="F:D-glucose:sodium symporter activity"/>
    <property type="evidence" value="ECO:0007669"/>
    <property type="project" value="TreeGrafter"/>
</dbReference>
<evidence type="ECO:0000256" key="5">
    <source>
        <dbReference type="ARBA" id="ARBA00023136"/>
    </source>
</evidence>
<dbReference type="PANTHER" id="PTHR11819:SF195">
    <property type="entry name" value="SODIUM_GLUCOSE COTRANSPORTER 4"/>
    <property type="match status" value="1"/>
</dbReference>
<sequence>MDLTFQSSKNDGNIEDQITNQVNWLDWVVIGLYFVIIIVVGIWTSRRKKDTVDNYFLAGRDMHWIPVGASLFASNVGSEHFVGLAGSGAGVGIAIAMFEYSAMGILLILGWCFMPIFLASQVSTMPEYLRKRFGGQRIRIYLSVLSLILYIFTKISACLFAGSLFIKLLLDLDNIYIAICILLAVSALFTIFGGLTTVMWTEFVQVFVMVIGSIALTFISLNKAGGYTKMMDTFATAGMPTDPAYEGFKGGCNITNGNETCESCSAITPYYKHLIRPADDTEVPWPGILGSIISGVWYWCTDQVIVQRALSAKNLTNAKAGCVLSSVLKILPVFMLIIPGMAARVLWPNQIGCSDPIKCQHVCGSSSGCTNLAYPYLVINLMPAGASGLMVSVIIAALMSSLTSIFNSASTIFIIDIYTRFRKATEIEQIIVGRFFVVFLVAVSVIWIPILEASNNSQLFQYIQSVTSFLSPPVCAVYIFSMFWSRTTEPAAFWSLVIGLIIGLIRMILEFSIPAPACTSSDADPRPLIISKVHYLHFGIILFTISSLIIIAISLMTKKPDPKTLHRLVFSTIHSEEVREEIENENIEKKNDENENAPGINKWVAMICCASGSQKKPEVKEQNVEIETELTPQEIARLHAAAAKDDPKWSPYVNMAAVVMVFVCAFFWGFYA</sequence>
<gene>
    <name evidence="8" type="ORF">RDWZM_007951</name>
</gene>
<feature type="transmembrane region" description="Helical" evidence="7">
    <location>
        <begin position="652"/>
        <end position="671"/>
    </location>
</feature>
<keyword evidence="4 7" id="KW-1133">Transmembrane helix</keyword>
<comment type="subcellular location">
    <subcellularLocation>
        <location evidence="1">Membrane</location>
        <topology evidence="1">Multi-pass membrane protein</topology>
    </subcellularLocation>
</comment>
<feature type="transmembrane region" description="Helical" evidence="7">
    <location>
        <begin position="283"/>
        <end position="300"/>
    </location>
</feature>
<evidence type="ECO:0000256" key="2">
    <source>
        <dbReference type="ARBA" id="ARBA00006434"/>
    </source>
</evidence>
<dbReference type="AlphaFoldDB" id="A0A9Q0M0G0"/>
<keyword evidence="5 7" id="KW-0472">Membrane</keyword>
<feature type="transmembrane region" description="Helical" evidence="7">
    <location>
        <begin position="203"/>
        <end position="221"/>
    </location>
</feature>
<dbReference type="PROSITE" id="PS50283">
    <property type="entry name" value="NA_SOLUT_SYMP_3"/>
    <property type="match status" value="1"/>
</dbReference>
<evidence type="ECO:0000313" key="8">
    <source>
        <dbReference type="EMBL" id="KAJ6216794.1"/>
    </source>
</evidence>
<reference evidence="8" key="1">
    <citation type="submission" date="2022-12" db="EMBL/GenBank/DDBJ databases">
        <title>Genome assemblies of Blomia tropicalis.</title>
        <authorList>
            <person name="Cui Y."/>
        </authorList>
    </citation>
    <scope>NUCLEOTIDE SEQUENCE</scope>
    <source>
        <tissue evidence="8">Adult mites</tissue>
    </source>
</reference>
<feature type="transmembrane region" description="Helical" evidence="7">
    <location>
        <begin position="491"/>
        <end position="515"/>
    </location>
</feature>
<feature type="transmembrane region" description="Helical" evidence="7">
    <location>
        <begin position="462"/>
        <end position="484"/>
    </location>
</feature>